<evidence type="ECO:0000313" key="4">
    <source>
        <dbReference type="Proteomes" id="UP000199021"/>
    </source>
</evidence>
<feature type="domain" description="DUF11" evidence="2">
    <location>
        <begin position="269"/>
        <end position="402"/>
    </location>
</feature>
<name>A0A1H9PPB1_9BACT</name>
<dbReference type="OrthoDB" id="9805017at2"/>
<dbReference type="Proteomes" id="UP000199021">
    <property type="component" value="Unassembled WGS sequence"/>
</dbReference>
<dbReference type="PANTHER" id="PTHR34819:SF3">
    <property type="entry name" value="CELL SURFACE PROTEIN"/>
    <property type="match status" value="1"/>
</dbReference>
<accession>A0A1H9PPB1</accession>
<feature type="compositionally biased region" description="Acidic residues" evidence="1">
    <location>
        <begin position="213"/>
        <end position="240"/>
    </location>
</feature>
<keyword evidence="4" id="KW-1185">Reference proteome</keyword>
<feature type="region of interest" description="Disordered" evidence="1">
    <location>
        <begin position="61"/>
        <end position="87"/>
    </location>
</feature>
<dbReference type="AlphaFoldDB" id="A0A1H9PPB1"/>
<dbReference type="InterPro" id="IPR001434">
    <property type="entry name" value="OmcB-like_DUF11"/>
</dbReference>
<proteinExistence type="predicted"/>
<dbReference type="InterPro" id="IPR051172">
    <property type="entry name" value="Chlamydia_OmcB"/>
</dbReference>
<dbReference type="STRING" id="478744.SAMN05444359_1701"/>
<dbReference type="InterPro" id="IPR013783">
    <property type="entry name" value="Ig-like_fold"/>
</dbReference>
<dbReference type="Gene3D" id="2.60.40.10">
    <property type="entry name" value="Immunoglobulins"/>
    <property type="match status" value="2"/>
</dbReference>
<evidence type="ECO:0000313" key="3">
    <source>
        <dbReference type="EMBL" id="SER50018.1"/>
    </source>
</evidence>
<feature type="compositionally biased region" description="Acidic residues" evidence="1">
    <location>
        <begin position="64"/>
        <end position="87"/>
    </location>
</feature>
<dbReference type="EMBL" id="FOFB01000070">
    <property type="protein sequence ID" value="SER50018.1"/>
    <property type="molecule type" value="Genomic_DNA"/>
</dbReference>
<feature type="region of interest" description="Disordered" evidence="1">
    <location>
        <begin position="384"/>
        <end position="414"/>
    </location>
</feature>
<dbReference type="Pfam" id="PF01345">
    <property type="entry name" value="DUF11"/>
    <property type="match status" value="2"/>
</dbReference>
<evidence type="ECO:0000256" key="1">
    <source>
        <dbReference type="SAM" id="MobiDB-lite"/>
    </source>
</evidence>
<organism evidence="3 4">
    <name type="scientific">Neolewinella agarilytica</name>
    <dbReference type="NCBI Taxonomy" id="478744"/>
    <lineage>
        <taxon>Bacteria</taxon>
        <taxon>Pseudomonadati</taxon>
        <taxon>Bacteroidota</taxon>
        <taxon>Saprospiria</taxon>
        <taxon>Saprospirales</taxon>
        <taxon>Lewinellaceae</taxon>
        <taxon>Neolewinella</taxon>
    </lineage>
</organism>
<dbReference type="InParanoid" id="A0A1H9PPB1"/>
<feature type="non-terminal residue" evidence="3">
    <location>
        <position position="414"/>
    </location>
</feature>
<dbReference type="PANTHER" id="PTHR34819">
    <property type="entry name" value="LARGE CYSTEINE-RICH PERIPLASMIC PROTEIN OMCB"/>
    <property type="match status" value="1"/>
</dbReference>
<feature type="compositionally biased region" description="Acidic residues" evidence="1">
    <location>
        <begin position="392"/>
        <end position="414"/>
    </location>
</feature>
<sequence>GNEDWMLVGGFPTTTLTVADGELPVGGLAPGAMTTVEIFLTLANPLPSGAVITNVAEISAATDENGDPQEDTDSTPDNTPGDDEDDIDDVSVTVQTFDVALIKELAAGQDMIVAPGDTVAYTITVFNQGDIPADNIEVTDYVPADMTFEPGAGNGTDDNTSLGWAVVAGNPTATITIPGGLAPGASTTIDIYLTLASPLPAGSDISNFAEISDATDENGDEQVDIDSELDNDPDDDDLTADNDVNGDGSIPGEDDDDHDVAVITTAEFDLALTKTLSSGQSANVRPGDTIAYTITVINQGDIAADNVLVTDYLPADMSLTYDGTITGNDDAGWAAATAGVQRTLTIANGDLPAGGLAPGATASVEVFLTLANPLPAGSTVDNFAEISAATDETGDPQDDTDSTPDDMNDEEVVD</sequence>
<dbReference type="InterPro" id="IPR047589">
    <property type="entry name" value="DUF11_rpt"/>
</dbReference>
<dbReference type="NCBIfam" id="TIGR01451">
    <property type="entry name" value="B_ant_repeat"/>
    <property type="match status" value="2"/>
</dbReference>
<gene>
    <name evidence="3" type="ORF">SAMN05444359_1701</name>
</gene>
<feature type="region of interest" description="Disordered" evidence="1">
    <location>
        <begin position="213"/>
        <end position="257"/>
    </location>
</feature>
<reference evidence="4" key="1">
    <citation type="submission" date="2016-10" db="EMBL/GenBank/DDBJ databases">
        <authorList>
            <person name="Varghese N."/>
            <person name="Submissions S."/>
        </authorList>
    </citation>
    <scope>NUCLEOTIDE SEQUENCE [LARGE SCALE GENOMIC DNA]</scope>
    <source>
        <strain evidence="4">DSM 24740</strain>
    </source>
</reference>
<evidence type="ECO:0000259" key="2">
    <source>
        <dbReference type="Pfam" id="PF01345"/>
    </source>
</evidence>
<feature type="domain" description="DUF11" evidence="2">
    <location>
        <begin position="113"/>
        <end position="218"/>
    </location>
</feature>
<feature type="non-terminal residue" evidence="3">
    <location>
        <position position="1"/>
    </location>
</feature>
<protein>
    <submittedName>
        <fullName evidence="3">Conserved repeat domain-containing protein</fullName>
    </submittedName>
</protein>